<sequence>LMPFAEPVIVTQSLSLSELRDIRKDYSHHPDEQLVTWLLRCWDSGASSMELEGREARQLGSLSREGGIDKAIGKDTQNLSLWKRLLSSVRERYPFNDNFTCQPSKWTTMEIGIQYLRELAVQEVVYYDPDNAQLPTDPDEVRCTGPMWRTFVRSTPSSYASGPTVNELVHVQQLKENMSYSPPAWTRILAIRSSHFSTREKRYTPRGKLRHCLHDCGEDMKKWDGKPTYLLEKRTLLGKKLAGWPGPKSCGEWS</sequence>
<keyword evidence="2" id="KW-1185">Reference proteome</keyword>
<accession>A0A8D0FLD9</accession>
<proteinExistence type="predicted"/>
<dbReference type="PANTHER" id="PTHR48195">
    <property type="entry name" value="FRIEND VIRUS SUSCEPTIBILITY PROTEIN 1"/>
    <property type="match status" value="1"/>
</dbReference>
<name>A0A8D0FLD9_STROC</name>
<evidence type="ECO:0000313" key="1">
    <source>
        <dbReference type="Ensembl" id="ENSSOCP00000016655.1"/>
    </source>
</evidence>
<reference evidence="1" key="2">
    <citation type="submission" date="2025-09" db="UniProtKB">
        <authorList>
            <consortium name="Ensembl"/>
        </authorList>
    </citation>
    <scope>IDENTIFICATION</scope>
</reference>
<evidence type="ECO:0000313" key="2">
    <source>
        <dbReference type="Proteomes" id="UP000694551"/>
    </source>
</evidence>
<organism evidence="1 2">
    <name type="scientific">Strix occidentalis caurina</name>
    <name type="common">northern spotted owl</name>
    <dbReference type="NCBI Taxonomy" id="311401"/>
    <lineage>
        <taxon>Eukaryota</taxon>
        <taxon>Metazoa</taxon>
        <taxon>Chordata</taxon>
        <taxon>Craniata</taxon>
        <taxon>Vertebrata</taxon>
        <taxon>Euteleostomi</taxon>
        <taxon>Archelosauria</taxon>
        <taxon>Archosauria</taxon>
        <taxon>Dinosauria</taxon>
        <taxon>Saurischia</taxon>
        <taxon>Theropoda</taxon>
        <taxon>Coelurosauria</taxon>
        <taxon>Aves</taxon>
        <taxon>Neognathae</taxon>
        <taxon>Neoaves</taxon>
        <taxon>Telluraves</taxon>
        <taxon>Strigiformes</taxon>
        <taxon>Strigidae</taxon>
        <taxon>Strix</taxon>
    </lineage>
</organism>
<dbReference type="Ensembl" id="ENSSOCT00000017083.1">
    <property type="protein sequence ID" value="ENSSOCP00000016655.1"/>
    <property type="gene ID" value="ENSSOCG00000012520.1"/>
</dbReference>
<dbReference type="InterPro" id="IPR053270">
    <property type="entry name" value="Fv1_restriction_factor"/>
</dbReference>
<dbReference type="PANTHER" id="PTHR48195:SF1">
    <property type="entry name" value="RIKEN CDNA 2410002F23 GENE"/>
    <property type="match status" value="1"/>
</dbReference>
<protein>
    <submittedName>
        <fullName evidence="1">Uncharacterized protein</fullName>
    </submittedName>
</protein>
<reference evidence="1" key="1">
    <citation type="submission" date="2025-08" db="UniProtKB">
        <authorList>
            <consortium name="Ensembl"/>
        </authorList>
    </citation>
    <scope>IDENTIFICATION</scope>
</reference>
<dbReference type="AlphaFoldDB" id="A0A8D0FLD9"/>
<dbReference type="Proteomes" id="UP000694551">
    <property type="component" value="Unplaced"/>
</dbReference>
<dbReference type="GO" id="GO:0009615">
    <property type="term" value="P:response to virus"/>
    <property type="evidence" value="ECO:0007669"/>
    <property type="project" value="TreeGrafter"/>
</dbReference>
<dbReference type="GO" id="GO:0005794">
    <property type="term" value="C:Golgi apparatus"/>
    <property type="evidence" value="ECO:0007669"/>
    <property type="project" value="TreeGrafter"/>
</dbReference>